<dbReference type="PANTHER" id="PTHR47256">
    <property type="entry name" value="ZN(II)2CYS6 TRANSCRIPTION FACTOR (EUROFUNG)-RELATED"/>
    <property type="match status" value="1"/>
</dbReference>
<dbReference type="Proteomes" id="UP001140560">
    <property type="component" value="Unassembled WGS sequence"/>
</dbReference>
<comment type="caution">
    <text evidence="3">The sequence shown here is derived from an EMBL/GenBank/DDBJ whole genome shotgun (WGS) entry which is preliminary data.</text>
</comment>
<evidence type="ECO:0000313" key="3">
    <source>
        <dbReference type="EMBL" id="KAJ4377619.1"/>
    </source>
</evidence>
<keyword evidence="1" id="KW-0539">Nucleus</keyword>
<evidence type="ECO:0000313" key="4">
    <source>
        <dbReference type="Proteomes" id="UP001140560"/>
    </source>
</evidence>
<dbReference type="GO" id="GO:0003677">
    <property type="term" value="F:DNA binding"/>
    <property type="evidence" value="ECO:0007669"/>
    <property type="project" value="InterPro"/>
</dbReference>
<dbReference type="GO" id="GO:0008270">
    <property type="term" value="F:zinc ion binding"/>
    <property type="evidence" value="ECO:0007669"/>
    <property type="project" value="InterPro"/>
</dbReference>
<dbReference type="CDD" id="cd12148">
    <property type="entry name" value="fungal_TF_MHR"/>
    <property type="match status" value="1"/>
</dbReference>
<evidence type="ECO:0000259" key="2">
    <source>
        <dbReference type="Pfam" id="PF04082"/>
    </source>
</evidence>
<accession>A0A9W9CS53</accession>
<protein>
    <recommendedName>
        <fullName evidence="2">Xylanolytic transcriptional activator regulatory domain-containing protein</fullName>
    </recommendedName>
</protein>
<feature type="domain" description="Xylanolytic transcriptional activator regulatory" evidence="2">
    <location>
        <begin position="135"/>
        <end position="264"/>
    </location>
</feature>
<dbReference type="Pfam" id="PF04082">
    <property type="entry name" value="Fungal_trans"/>
    <property type="match status" value="1"/>
</dbReference>
<organism evidence="3 4">
    <name type="scientific">Neocucurbitaria cava</name>
    <dbReference type="NCBI Taxonomy" id="798079"/>
    <lineage>
        <taxon>Eukaryota</taxon>
        <taxon>Fungi</taxon>
        <taxon>Dikarya</taxon>
        <taxon>Ascomycota</taxon>
        <taxon>Pezizomycotina</taxon>
        <taxon>Dothideomycetes</taxon>
        <taxon>Pleosporomycetidae</taxon>
        <taxon>Pleosporales</taxon>
        <taxon>Pleosporineae</taxon>
        <taxon>Cucurbitariaceae</taxon>
        <taxon>Neocucurbitaria</taxon>
    </lineage>
</organism>
<sequence length="284" mass="32509">MKRKNEEMQGELSNLRQLYDFLRLRPEQEAMEIMRRIRANPPNTSPSQRIQELADFMGELVSAEDIRQIQTCQLACESTLPPPTSLEAILHPSPSSAMGDSSTDPRLLSAKNWTTVTGDINILVDLFSAWTTREHSYFHYLDREAFLDDMASGRTEYCSELLVNALLASACFHSDAVKDRQKPFSETSMTTMFYKEARRLWDLEEGKDSLTKLQAGLCLFMVLGKYGRDKVGHTFLLEACRIGRDLGLFQSQPLEASWSRSSETQRKWENVRAVTAWALFNFQM</sequence>
<evidence type="ECO:0000256" key="1">
    <source>
        <dbReference type="ARBA" id="ARBA00023242"/>
    </source>
</evidence>
<keyword evidence="4" id="KW-1185">Reference proteome</keyword>
<dbReference type="InterPro" id="IPR053187">
    <property type="entry name" value="Notoamide_regulator"/>
</dbReference>
<reference evidence="3" key="1">
    <citation type="submission" date="2022-10" db="EMBL/GenBank/DDBJ databases">
        <title>Tapping the CABI collections for fungal endophytes: first genome assemblies for Collariella, Neodidymelliopsis, Ascochyta clinopodiicola, Didymella pomorum, Didymosphaeria variabile, Neocosmospora piperis and Neocucurbitaria cava.</title>
        <authorList>
            <person name="Hill R."/>
        </authorList>
    </citation>
    <scope>NUCLEOTIDE SEQUENCE</scope>
    <source>
        <strain evidence="3">IMI 356814</strain>
    </source>
</reference>
<dbReference type="EMBL" id="JAPEUY010000001">
    <property type="protein sequence ID" value="KAJ4377619.1"/>
    <property type="molecule type" value="Genomic_DNA"/>
</dbReference>
<dbReference type="InterPro" id="IPR007219">
    <property type="entry name" value="XnlR_reg_dom"/>
</dbReference>
<dbReference type="OrthoDB" id="426882at2759"/>
<gene>
    <name evidence="3" type="ORF">N0V83_000446</name>
</gene>
<dbReference type="AlphaFoldDB" id="A0A9W9CS53"/>
<proteinExistence type="predicted"/>
<dbReference type="GO" id="GO:0006351">
    <property type="term" value="P:DNA-templated transcription"/>
    <property type="evidence" value="ECO:0007669"/>
    <property type="project" value="InterPro"/>
</dbReference>
<name>A0A9W9CS53_9PLEO</name>
<dbReference type="PANTHER" id="PTHR47256:SF1">
    <property type="entry name" value="ZN(II)2CYS6 TRANSCRIPTION FACTOR (EUROFUNG)"/>
    <property type="match status" value="1"/>
</dbReference>